<dbReference type="EMBL" id="KI913964">
    <property type="protein sequence ID" value="ETW00664.1"/>
    <property type="molecule type" value="Genomic_DNA"/>
</dbReference>
<dbReference type="AlphaFoldDB" id="A0A024U334"/>
<feature type="region of interest" description="Disordered" evidence="1">
    <location>
        <begin position="1"/>
        <end position="52"/>
    </location>
</feature>
<proteinExistence type="predicted"/>
<dbReference type="GeneID" id="20084278"/>
<evidence type="ECO:0000313" key="2">
    <source>
        <dbReference type="EMBL" id="ETW00664.1"/>
    </source>
</evidence>
<gene>
    <name evidence="2" type="ORF">H310_07228</name>
</gene>
<organism evidence="2">
    <name type="scientific">Aphanomyces invadans</name>
    <dbReference type="NCBI Taxonomy" id="157072"/>
    <lineage>
        <taxon>Eukaryota</taxon>
        <taxon>Sar</taxon>
        <taxon>Stramenopiles</taxon>
        <taxon>Oomycota</taxon>
        <taxon>Saprolegniomycetes</taxon>
        <taxon>Saprolegniales</taxon>
        <taxon>Verrucalvaceae</taxon>
        <taxon>Aphanomyces</taxon>
    </lineage>
</organism>
<evidence type="ECO:0000256" key="1">
    <source>
        <dbReference type="SAM" id="MobiDB-lite"/>
    </source>
</evidence>
<dbReference type="RefSeq" id="XP_008870799.1">
    <property type="nucleotide sequence ID" value="XM_008872577.1"/>
</dbReference>
<dbReference type="VEuPathDB" id="FungiDB:H310_07228"/>
<reference evidence="2" key="1">
    <citation type="submission" date="2013-12" db="EMBL/GenBank/DDBJ databases">
        <title>The Genome Sequence of Aphanomyces invadans NJM9701.</title>
        <authorList>
            <consortium name="The Broad Institute Genomics Platform"/>
            <person name="Russ C."/>
            <person name="Tyler B."/>
            <person name="van West P."/>
            <person name="Dieguez-Uribeondo J."/>
            <person name="Young S.K."/>
            <person name="Zeng Q."/>
            <person name="Gargeya S."/>
            <person name="Fitzgerald M."/>
            <person name="Abouelleil A."/>
            <person name="Alvarado L."/>
            <person name="Chapman S.B."/>
            <person name="Gainer-Dewar J."/>
            <person name="Goldberg J."/>
            <person name="Griggs A."/>
            <person name="Gujja S."/>
            <person name="Hansen M."/>
            <person name="Howarth C."/>
            <person name="Imamovic A."/>
            <person name="Ireland A."/>
            <person name="Larimer J."/>
            <person name="McCowan C."/>
            <person name="Murphy C."/>
            <person name="Pearson M."/>
            <person name="Poon T.W."/>
            <person name="Priest M."/>
            <person name="Roberts A."/>
            <person name="Saif S."/>
            <person name="Shea T."/>
            <person name="Sykes S."/>
            <person name="Wortman J."/>
            <person name="Nusbaum C."/>
            <person name="Birren B."/>
        </authorList>
    </citation>
    <scope>NUCLEOTIDE SEQUENCE [LARGE SCALE GENOMIC DNA]</scope>
    <source>
        <strain evidence="2">NJM9701</strain>
    </source>
</reference>
<protein>
    <recommendedName>
        <fullName evidence="3">BED-type domain-containing protein</fullName>
    </recommendedName>
</protein>
<name>A0A024U334_9STRA</name>
<dbReference type="OrthoDB" id="63181at2759"/>
<sequence>MSATPVAPAIPTLVGSLALPPPPPPSTTKRTLDDVESRQSAPKKRRSLSKAGLTEEHQLELFLGKIKRQIHEKFGIEHVQMCHEGRNVTISCWQCGKQIKIATGHVHLRSMNSHLERCKGSAAMMPKPGEVEEQAKKGGRRSSKKALSEENLSILFLENARRQLKEKFDVENVTMVHKGRNVCISCWKCGKAVKIAGGRLNLSNLKAHLDRCKPSKKPKRVLPAQPASVNTFLCAGLTSDEIRNYCSNAMRMFGGCQRREEILKQLFNIRSFKNLTEEQLEVFQKYEFATRKWNIVGTTVFSVDCTKVSAIGKTCHECLSLYRNKNFVNTLCKYRSRAQKLADGVINENYVKYIPRMYVQHPGAKLAQSFENHRFKTVI</sequence>
<accession>A0A024U334</accession>
<evidence type="ECO:0008006" key="3">
    <source>
        <dbReference type="Google" id="ProtNLM"/>
    </source>
</evidence>